<dbReference type="CDD" id="cd16913">
    <property type="entry name" value="YkuD_like"/>
    <property type="match status" value="1"/>
</dbReference>
<evidence type="ECO:0000256" key="4">
    <source>
        <dbReference type="ARBA" id="ARBA00022801"/>
    </source>
</evidence>
<dbReference type="GO" id="GO:0016740">
    <property type="term" value="F:transferase activity"/>
    <property type="evidence" value="ECO:0007669"/>
    <property type="project" value="UniProtKB-KW"/>
</dbReference>
<keyword evidence="4" id="KW-0378">Hydrolase</keyword>
<dbReference type="SUPFAM" id="SSF47090">
    <property type="entry name" value="PGBD-like"/>
    <property type="match status" value="1"/>
</dbReference>
<dbReference type="PANTHER" id="PTHR30582:SF4">
    <property type="entry name" value="L,D-TRANSPEPTIDASE YQJB-RELATED"/>
    <property type="match status" value="1"/>
</dbReference>
<evidence type="ECO:0000256" key="2">
    <source>
        <dbReference type="ARBA" id="ARBA00005992"/>
    </source>
</evidence>
<protein>
    <submittedName>
        <fullName evidence="11">Peptidoglycan binding domain-containing protein</fullName>
    </submittedName>
</protein>
<gene>
    <name evidence="11" type="ORF">SAMN05878482_105330</name>
</gene>
<dbReference type="InterPro" id="IPR038063">
    <property type="entry name" value="Transpep_catalytic_dom"/>
</dbReference>
<dbReference type="PROSITE" id="PS52029">
    <property type="entry name" value="LD_TPASE"/>
    <property type="match status" value="1"/>
</dbReference>
<dbReference type="InterPro" id="IPR036366">
    <property type="entry name" value="PGBDSf"/>
</dbReference>
<keyword evidence="7 9" id="KW-0961">Cell wall biogenesis/degradation</keyword>
<reference evidence="11 12" key="1">
    <citation type="submission" date="2017-01" db="EMBL/GenBank/DDBJ databases">
        <authorList>
            <person name="Varghese N."/>
            <person name="Submissions S."/>
        </authorList>
    </citation>
    <scope>NUCLEOTIDE SEQUENCE [LARGE SCALE GENOMIC DNA]</scope>
    <source>
        <strain evidence="11 12">RUG2-6</strain>
    </source>
</reference>
<accession>A0A9X8RBF9</accession>
<feature type="active site" description="Nucleophile" evidence="9">
    <location>
        <position position="134"/>
    </location>
</feature>
<dbReference type="GO" id="GO:0071555">
    <property type="term" value="P:cell wall organization"/>
    <property type="evidence" value="ECO:0007669"/>
    <property type="project" value="UniProtKB-UniRule"/>
</dbReference>
<keyword evidence="3" id="KW-0808">Transferase</keyword>
<evidence type="ECO:0000256" key="9">
    <source>
        <dbReference type="PROSITE-ProRule" id="PRU01373"/>
    </source>
</evidence>
<dbReference type="InterPro" id="IPR005490">
    <property type="entry name" value="LD_TPept_cat_dom"/>
</dbReference>
<dbReference type="Pfam" id="PF01471">
    <property type="entry name" value="PG_binding_1"/>
    <property type="match status" value="1"/>
</dbReference>
<dbReference type="InterPro" id="IPR036365">
    <property type="entry name" value="PGBD-like_sf"/>
</dbReference>
<dbReference type="SUPFAM" id="SSF141523">
    <property type="entry name" value="L,D-transpeptidase catalytic domain-like"/>
    <property type="match status" value="1"/>
</dbReference>
<evidence type="ECO:0000256" key="7">
    <source>
        <dbReference type="ARBA" id="ARBA00023316"/>
    </source>
</evidence>
<dbReference type="Gene3D" id="1.10.101.10">
    <property type="entry name" value="PGBD-like superfamily/PGBD"/>
    <property type="match status" value="1"/>
</dbReference>
<keyword evidence="6 9" id="KW-0573">Peptidoglycan synthesis</keyword>
<dbReference type="PANTHER" id="PTHR30582">
    <property type="entry name" value="L,D-TRANSPEPTIDASE"/>
    <property type="match status" value="1"/>
</dbReference>
<keyword evidence="5 9" id="KW-0133">Cell shape</keyword>
<dbReference type="FunFam" id="2.40.440.10:FF:000003">
    <property type="entry name" value="L,D-transpeptidase YciB"/>
    <property type="match status" value="1"/>
</dbReference>
<comment type="caution">
    <text evidence="11">The sequence shown here is derived from an EMBL/GenBank/DDBJ whole genome shotgun (WGS) entry which is preliminary data.</text>
</comment>
<dbReference type="Pfam" id="PF03734">
    <property type="entry name" value="YkuD"/>
    <property type="match status" value="1"/>
</dbReference>
<dbReference type="EMBL" id="FTMX01000005">
    <property type="protein sequence ID" value="SIR75167.1"/>
    <property type="molecule type" value="Genomic_DNA"/>
</dbReference>
<dbReference type="GO" id="GO:0018104">
    <property type="term" value="P:peptidoglycan-protein cross-linking"/>
    <property type="evidence" value="ECO:0007669"/>
    <property type="project" value="TreeGrafter"/>
</dbReference>
<evidence type="ECO:0000259" key="10">
    <source>
        <dbReference type="PROSITE" id="PS52029"/>
    </source>
</evidence>
<feature type="active site" description="Proton donor/acceptor" evidence="9">
    <location>
        <position position="118"/>
    </location>
</feature>
<evidence type="ECO:0000256" key="8">
    <source>
        <dbReference type="ARBA" id="ARBA00060592"/>
    </source>
</evidence>
<comment type="pathway">
    <text evidence="8">Glycan biosynthesis.</text>
</comment>
<dbReference type="AlphaFoldDB" id="A0A9X8RBF9"/>
<evidence type="ECO:0000256" key="1">
    <source>
        <dbReference type="ARBA" id="ARBA00004752"/>
    </source>
</evidence>
<dbReference type="GO" id="GO:0008360">
    <property type="term" value="P:regulation of cell shape"/>
    <property type="evidence" value="ECO:0007669"/>
    <property type="project" value="UniProtKB-UniRule"/>
</dbReference>
<evidence type="ECO:0000256" key="6">
    <source>
        <dbReference type="ARBA" id="ARBA00022984"/>
    </source>
</evidence>
<feature type="domain" description="L,D-TPase catalytic" evidence="10">
    <location>
        <begin position="34"/>
        <end position="158"/>
    </location>
</feature>
<dbReference type="GO" id="GO:0071972">
    <property type="term" value="F:peptidoglycan L,D-transpeptidase activity"/>
    <property type="evidence" value="ECO:0007669"/>
    <property type="project" value="TreeGrafter"/>
</dbReference>
<dbReference type="InterPro" id="IPR050979">
    <property type="entry name" value="LD-transpeptidase"/>
</dbReference>
<dbReference type="Proteomes" id="UP000185829">
    <property type="component" value="Unassembled WGS sequence"/>
</dbReference>
<evidence type="ECO:0000313" key="11">
    <source>
        <dbReference type="EMBL" id="SIR75167.1"/>
    </source>
</evidence>
<dbReference type="InterPro" id="IPR002477">
    <property type="entry name" value="Peptidoglycan-bd-like"/>
</dbReference>
<evidence type="ECO:0000256" key="3">
    <source>
        <dbReference type="ARBA" id="ARBA00022679"/>
    </source>
</evidence>
<dbReference type="Gene3D" id="2.40.440.10">
    <property type="entry name" value="L,D-transpeptidase catalytic domain-like"/>
    <property type="match status" value="1"/>
</dbReference>
<evidence type="ECO:0000256" key="5">
    <source>
        <dbReference type="ARBA" id="ARBA00022960"/>
    </source>
</evidence>
<evidence type="ECO:0000313" key="12">
    <source>
        <dbReference type="Proteomes" id="UP000185829"/>
    </source>
</evidence>
<comment type="similarity">
    <text evidence="2">Belongs to the YkuD family.</text>
</comment>
<comment type="pathway">
    <text evidence="1 9">Cell wall biogenesis; peptidoglycan biosynthesis.</text>
</comment>
<name>A0A9X8RBF9_9BACI</name>
<organism evidence="11 12">
    <name type="scientific">Peribacillus simplex</name>
    <dbReference type="NCBI Taxonomy" id="1478"/>
    <lineage>
        <taxon>Bacteria</taxon>
        <taxon>Bacillati</taxon>
        <taxon>Bacillota</taxon>
        <taxon>Bacilli</taxon>
        <taxon>Bacillales</taxon>
        <taxon>Bacillaceae</taxon>
        <taxon>Peribacillus</taxon>
    </lineage>
</organism>
<proteinExistence type="inferred from homology"/>
<sequence length="253" mass="27589">MRDGENMKKLIVFILIFAFSFVGFSKTSDAAARQLIIINKANNQLAYYENDKLVRVFSVATGKKASYTPEGKFKVVTKIVNRPYYKGNIRGGDPKNPLGKRWLGINARNTPGNTYAIHGNNDPTTIGKYISAGCIRMYNNDVQWLYDRVKMNTVVLIASSNKSFATIAATNGYKVSGSVSLPVNTSASLKKGSSGPQVIELQKRLTKLGYSTKGVDGAFGKNTESAVKKFQKSKKLTSDGVVGPKTKKALGLK</sequence>
<dbReference type="GO" id="GO:0005576">
    <property type="term" value="C:extracellular region"/>
    <property type="evidence" value="ECO:0007669"/>
    <property type="project" value="TreeGrafter"/>
</dbReference>